<dbReference type="InterPro" id="IPR008271">
    <property type="entry name" value="Ser/Thr_kinase_AS"/>
</dbReference>
<evidence type="ECO:0000256" key="14">
    <source>
        <dbReference type="PROSITE-ProRule" id="PRU10141"/>
    </source>
</evidence>
<dbReference type="InterPro" id="IPR001245">
    <property type="entry name" value="Ser-Thr/Tyr_kinase_cat_dom"/>
</dbReference>
<dbReference type="GO" id="GO:0016020">
    <property type="term" value="C:membrane"/>
    <property type="evidence" value="ECO:0007669"/>
    <property type="project" value="UniProtKB-SubCell"/>
</dbReference>
<evidence type="ECO:0000256" key="8">
    <source>
        <dbReference type="ARBA" id="ARBA00022741"/>
    </source>
</evidence>
<evidence type="ECO:0000256" key="10">
    <source>
        <dbReference type="ARBA" id="ARBA00022840"/>
    </source>
</evidence>
<dbReference type="InterPro" id="IPR001611">
    <property type="entry name" value="Leu-rich_rpt"/>
</dbReference>
<dbReference type="GeneID" id="112287902"/>
<evidence type="ECO:0000313" key="19">
    <source>
        <dbReference type="Proteomes" id="UP000006727"/>
    </source>
</evidence>
<reference evidence="18 19" key="2">
    <citation type="journal article" date="2018" name="Plant J.">
        <title>The Physcomitrella patens chromosome-scale assembly reveals moss genome structure and evolution.</title>
        <authorList>
            <person name="Lang D."/>
            <person name="Ullrich K.K."/>
            <person name="Murat F."/>
            <person name="Fuchs J."/>
            <person name="Jenkins J."/>
            <person name="Haas F.B."/>
            <person name="Piednoel M."/>
            <person name="Gundlach H."/>
            <person name="Van Bel M."/>
            <person name="Meyberg R."/>
            <person name="Vives C."/>
            <person name="Morata J."/>
            <person name="Symeonidi A."/>
            <person name="Hiss M."/>
            <person name="Muchero W."/>
            <person name="Kamisugi Y."/>
            <person name="Saleh O."/>
            <person name="Blanc G."/>
            <person name="Decker E.L."/>
            <person name="van Gessel N."/>
            <person name="Grimwood J."/>
            <person name="Hayes R.D."/>
            <person name="Graham S.W."/>
            <person name="Gunter L.E."/>
            <person name="McDaniel S.F."/>
            <person name="Hoernstein S.N.W."/>
            <person name="Larsson A."/>
            <person name="Li F.W."/>
            <person name="Perroud P.F."/>
            <person name="Phillips J."/>
            <person name="Ranjan P."/>
            <person name="Rokshar D.S."/>
            <person name="Rothfels C.J."/>
            <person name="Schneider L."/>
            <person name="Shu S."/>
            <person name="Stevenson D.W."/>
            <person name="Thummler F."/>
            <person name="Tillich M."/>
            <person name="Villarreal Aguilar J.C."/>
            <person name="Widiez T."/>
            <person name="Wong G.K."/>
            <person name="Wymore A."/>
            <person name="Zhang Y."/>
            <person name="Zimmer A.D."/>
            <person name="Quatrano R.S."/>
            <person name="Mayer K.F.X."/>
            <person name="Goodstein D."/>
            <person name="Casacuberta J.M."/>
            <person name="Vandepoele K."/>
            <person name="Reski R."/>
            <person name="Cuming A.C."/>
            <person name="Tuskan G.A."/>
            <person name="Maumus F."/>
            <person name="Salse J."/>
            <person name="Schmutz J."/>
            <person name="Rensing S.A."/>
        </authorList>
    </citation>
    <scope>NUCLEOTIDE SEQUENCE [LARGE SCALE GENOMIC DNA]</scope>
    <source>
        <strain evidence="18 19">cv. Gransden 2004</strain>
    </source>
</reference>
<dbReference type="Gramene" id="Pp3c10_21660V3.3">
    <property type="protein sequence ID" value="Pp3c10_21660V3.3"/>
    <property type="gene ID" value="Pp3c10_21660"/>
</dbReference>
<dbReference type="GO" id="GO:0005524">
    <property type="term" value="F:ATP binding"/>
    <property type="evidence" value="ECO:0007669"/>
    <property type="project" value="UniProtKB-UniRule"/>
</dbReference>
<keyword evidence="2" id="KW-0723">Serine/threonine-protein kinase</keyword>
<evidence type="ECO:0000256" key="2">
    <source>
        <dbReference type="ARBA" id="ARBA00022527"/>
    </source>
</evidence>
<keyword evidence="7" id="KW-0677">Repeat</keyword>
<evidence type="ECO:0000256" key="13">
    <source>
        <dbReference type="ARBA" id="ARBA00023180"/>
    </source>
</evidence>
<feature type="domain" description="Protein kinase" evidence="17">
    <location>
        <begin position="527"/>
        <end position="807"/>
    </location>
</feature>
<dbReference type="Gramene" id="Pp3c10_21660V3.4">
    <property type="protein sequence ID" value="Pp3c10_21660V3.4"/>
    <property type="gene ID" value="Pp3c10_21660"/>
</dbReference>
<reference evidence="18" key="3">
    <citation type="submission" date="2020-12" db="UniProtKB">
        <authorList>
            <consortium name="EnsemblPlants"/>
        </authorList>
    </citation>
    <scope>IDENTIFICATION</scope>
</reference>
<feature type="transmembrane region" description="Helical" evidence="15">
    <location>
        <begin position="464"/>
        <end position="488"/>
    </location>
</feature>
<dbReference type="Gene3D" id="3.80.10.10">
    <property type="entry name" value="Ribonuclease Inhibitor"/>
    <property type="match status" value="2"/>
</dbReference>
<dbReference type="Proteomes" id="UP000006727">
    <property type="component" value="Chromosome 10"/>
</dbReference>
<dbReference type="PROSITE" id="PS00108">
    <property type="entry name" value="PROTEIN_KINASE_ST"/>
    <property type="match status" value="1"/>
</dbReference>
<dbReference type="EnsemblPlants" id="Pp3c10_21660V3.3">
    <property type="protein sequence ID" value="Pp3c10_21660V3.3"/>
    <property type="gene ID" value="Pp3c10_21660"/>
</dbReference>
<dbReference type="FunFam" id="1.10.510.10:FF:000590">
    <property type="entry name" value="PR5-like receptor kinase"/>
    <property type="match status" value="1"/>
</dbReference>
<feature type="binding site" evidence="14">
    <location>
        <position position="555"/>
    </location>
    <ligand>
        <name>ATP</name>
        <dbReference type="ChEBI" id="CHEBI:30616"/>
    </ligand>
</feature>
<keyword evidence="11 15" id="KW-1133">Transmembrane helix</keyword>
<dbReference type="CDD" id="cd14066">
    <property type="entry name" value="STKc_IRAK"/>
    <property type="match status" value="1"/>
</dbReference>
<dbReference type="EnsemblPlants" id="Pp3c10_21660V3.4">
    <property type="protein sequence ID" value="Pp3c10_21660V3.4"/>
    <property type="gene ID" value="Pp3c10_21660"/>
</dbReference>
<dbReference type="GO" id="GO:0045088">
    <property type="term" value="P:regulation of innate immune response"/>
    <property type="evidence" value="ECO:0000318"/>
    <property type="project" value="GO_Central"/>
</dbReference>
<keyword evidence="12 15" id="KW-0472">Membrane</keyword>
<evidence type="ECO:0000256" key="15">
    <source>
        <dbReference type="SAM" id="Phobius"/>
    </source>
</evidence>
<dbReference type="EMBL" id="ABEU02000010">
    <property type="status" value="NOT_ANNOTATED_CDS"/>
    <property type="molecule type" value="Genomic_DNA"/>
</dbReference>
<dbReference type="Pfam" id="PF07714">
    <property type="entry name" value="PK_Tyr_Ser-Thr"/>
    <property type="match status" value="1"/>
</dbReference>
<keyword evidence="8 14" id="KW-0547">Nucleotide-binding</keyword>
<protein>
    <recommendedName>
        <fullName evidence="17">Protein kinase domain-containing protein</fullName>
    </recommendedName>
</protein>
<dbReference type="InterPro" id="IPR025875">
    <property type="entry name" value="Leu-rich_rpt_4"/>
</dbReference>
<keyword evidence="5 15" id="KW-0812">Transmembrane</keyword>
<comment type="subcellular location">
    <subcellularLocation>
        <location evidence="1">Membrane</location>
        <topology evidence="1">Single-pass type I membrane protein</topology>
    </subcellularLocation>
</comment>
<dbReference type="Gene3D" id="1.10.510.10">
    <property type="entry name" value="Transferase(Phosphotransferase) domain 1"/>
    <property type="match status" value="1"/>
</dbReference>
<evidence type="ECO:0000259" key="17">
    <source>
        <dbReference type="PROSITE" id="PS50011"/>
    </source>
</evidence>
<dbReference type="RefSeq" id="XP_024387276.1">
    <property type="nucleotide sequence ID" value="XM_024531508.2"/>
</dbReference>
<evidence type="ECO:0000256" key="1">
    <source>
        <dbReference type="ARBA" id="ARBA00004479"/>
    </source>
</evidence>
<dbReference type="GO" id="GO:0004674">
    <property type="term" value="F:protein serine/threonine kinase activity"/>
    <property type="evidence" value="ECO:0007669"/>
    <property type="project" value="UniProtKB-KW"/>
</dbReference>
<evidence type="ECO:0000256" key="16">
    <source>
        <dbReference type="SAM" id="SignalP"/>
    </source>
</evidence>
<reference evidence="18 19" key="1">
    <citation type="journal article" date="2008" name="Science">
        <title>The Physcomitrella genome reveals evolutionary insights into the conquest of land by plants.</title>
        <authorList>
            <person name="Rensing S."/>
            <person name="Lang D."/>
            <person name="Zimmer A."/>
            <person name="Terry A."/>
            <person name="Salamov A."/>
            <person name="Shapiro H."/>
            <person name="Nishiyama T."/>
            <person name="Perroud P.-F."/>
            <person name="Lindquist E."/>
            <person name="Kamisugi Y."/>
            <person name="Tanahashi T."/>
            <person name="Sakakibara K."/>
            <person name="Fujita T."/>
            <person name="Oishi K."/>
            <person name="Shin-I T."/>
            <person name="Kuroki Y."/>
            <person name="Toyoda A."/>
            <person name="Suzuki Y."/>
            <person name="Hashimoto A."/>
            <person name="Yamaguchi K."/>
            <person name="Sugano A."/>
            <person name="Kohara Y."/>
            <person name="Fujiyama A."/>
            <person name="Anterola A."/>
            <person name="Aoki S."/>
            <person name="Ashton N."/>
            <person name="Barbazuk W.B."/>
            <person name="Barker E."/>
            <person name="Bennetzen J."/>
            <person name="Bezanilla M."/>
            <person name="Blankenship R."/>
            <person name="Cho S.H."/>
            <person name="Dutcher S."/>
            <person name="Estelle M."/>
            <person name="Fawcett J.A."/>
            <person name="Gundlach H."/>
            <person name="Hanada K."/>
            <person name="Heyl A."/>
            <person name="Hicks K.A."/>
            <person name="Hugh J."/>
            <person name="Lohr M."/>
            <person name="Mayer K."/>
            <person name="Melkozernov A."/>
            <person name="Murata T."/>
            <person name="Nelson D."/>
            <person name="Pils B."/>
            <person name="Prigge M."/>
            <person name="Reiss B."/>
            <person name="Renner T."/>
            <person name="Rombauts S."/>
            <person name="Rushton P."/>
            <person name="Sanderfoot A."/>
            <person name="Schween G."/>
            <person name="Shiu S.-H."/>
            <person name="Stueber K."/>
            <person name="Theodoulou F.L."/>
            <person name="Tu H."/>
            <person name="Van de Peer Y."/>
            <person name="Verrier P.J."/>
            <person name="Waters E."/>
            <person name="Wood A."/>
            <person name="Yang L."/>
            <person name="Cove D."/>
            <person name="Cuming A."/>
            <person name="Hasebe M."/>
            <person name="Lucas S."/>
            <person name="Mishler D.B."/>
            <person name="Reski R."/>
            <person name="Grigoriev I."/>
            <person name="Quatrano R.S."/>
            <person name="Boore J.L."/>
        </authorList>
    </citation>
    <scope>NUCLEOTIDE SEQUENCE [LARGE SCALE GENOMIC DNA]</scope>
    <source>
        <strain evidence="18 19">cv. Gransden 2004</strain>
    </source>
</reference>
<keyword evidence="3" id="KW-0433">Leucine-rich repeat</keyword>
<gene>
    <name evidence="18" type="primary">LOC112287902</name>
</gene>
<dbReference type="InterPro" id="IPR000719">
    <property type="entry name" value="Prot_kinase_dom"/>
</dbReference>
<dbReference type="PANTHER" id="PTHR48006">
    <property type="entry name" value="LEUCINE-RICH REPEAT-CONTAINING PROTEIN DDB_G0281931-RELATED"/>
    <property type="match status" value="1"/>
</dbReference>
<evidence type="ECO:0000256" key="7">
    <source>
        <dbReference type="ARBA" id="ARBA00022737"/>
    </source>
</evidence>
<feature type="chain" id="PRO_5043238807" description="Protein kinase domain-containing protein" evidence="16">
    <location>
        <begin position="27"/>
        <end position="890"/>
    </location>
</feature>
<dbReference type="Pfam" id="PF12799">
    <property type="entry name" value="LRR_4"/>
    <property type="match status" value="1"/>
</dbReference>
<dbReference type="InterPro" id="IPR032675">
    <property type="entry name" value="LRR_dom_sf"/>
</dbReference>
<evidence type="ECO:0000256" key="5">
    <source>
        <dbReference type="ARBA" id="ARBA00022692"/>
    </source>
</evidence>
<proteinExistence type="predicted"/>
<dbReference type="PROSITE" id="PS00107">
    <property type="entry name" value="PROTEIN_KINASE_ATP"/>
    <property type="match status" value="1"/>
</dbReference>
<evidence type="ECO:0000256" key="3">
    <source>
        <dbReference type="ARBA" id="ARBA00022614"/>
    </source>
</evidence>
<dbReference type="PANTHER" id="PTHR48006:SF34">
    <property type="entry name" value="OS08G0203700 PROTEIN"/>
    <property type="match status" value="1"/>
</dbReference>
<dbReference type="FunFam" id="3.80.10.10:FF:000041">
    <property type="entry name" value="LRR receptor-like serine/threonine-protein kinase ERECTA"/>
    <property type="match status" value="1"/>
</dbReference>
<evidence type="ECO:0000256" key="11">
    <source>
        <dbReference type="ARBA" id="ARBA00022989"/>
    </source>
</evidence>
<keyword evidence="6 16" id="KW-0732">Signal</keyword>
<evidence type="ECO:0000256" key="6">
    <source>
        <dbReference type="ARBA" id="ARBA00022729"/>
    </source>
</evidence>
<dbReference type="InterPro" id="IPR011009">
    <property type="entry name" value="Kinase-like_dom_sf"/>
</dbReference>
<name>A0A7I4A896_PHYPA</name>
<keyword evidence="10 14" id="KW-0067">ATP-binding</keyword>
<dbReference type="OrthoDB" id="8891264at2759"/>
<dbReference type="Gene3D" id="3.30.200.20">
    <property type="entry name" value="Phosphorylase Kinase, domain 1"/>
    <property type="match status" value="1"/>
</dbReference>
<keyword evidence="19" id="KW-1185">Reference proteome</keyword>
<dbReference type="KEGG" id="ppp:112287902"/>
<keyword evidence="13" id="KW-0325">Glycoprotein</keyword>
<keyword evidence="9" id="KW-0418">Kinase</keyword>
<evidence type="ECO:0000313" key="18">
    <source>
        <dbReference type="EnsemblPlants" id="Pp3c10_21660V3.3"/>
    </source>
</evidence>
<dbReference type="SMART" id="SM00220">
    <property type="entry name" value="S_TKc"/>
    <property type="match status" value="1"/>
</dbReference>
<feature type="signal peptide" evidence="16">
    <location>
        <begin position="1"/>
        <end position="26"/>
    </location>
</feature>
<dbReference type="FunCoup" id="A0A7I4A896">
    <property type="interactions" value="499"/>
</dbReference>
<keyword evidence="4" id="KW-0808">Transferase</keyword>
<dbReference type="GO" id="GO:0004672">
    <property type="term" value="F:protein kinase activity"/>
    <property type="evidence" value="ECO:0000318"/>
    <property type="project" value="GO_Central"/>
</dbReference>
<dbReference type="OMA" id="AGWNDHA"/>
<dbReference type="InterPro" id="IPR017441">
    <property type="entry name" value="Protein_kinase_ATP_BS"/>
</dbReference>
<dbReference type="PROSITE" id="PS50011">
    <property type="entry name" value="PROTEIN_KINASE_DOM"/>
    <property type="match status" value="1"/>
</dbReference>
<dbReference type="InterPro" id="IPR051824">
    <property type="entry name" value="LRR_Rcpt-Like_S/T_Kinase"/>
</dbReference>
<evidence type="ECO:0000256" key="4">
    <source>
        <dbReference type="ARBA" id="ARBA00022679"/>
    </source>
</evidence>
<sequence length="890" mass="98816">MEKRTTAVKVLLGLLCLHLCSSSVAAEDQNEYNTTDLYAMEQLWGEWNKTNPDFDTNLAGWNDHAAMQPPCKPSSPWRGVSCNAKQISMSDGNAWKFEIVGLALRNAEIVGSLPPAIGNLTNLVTLTLTENRGLTGAIPEELGNLKSLFELDLHGNGFTGYIPRFFYDAFGFLQAIDLSDNQLKGQLPENNNFSFRTIQTMNVSKNLFSGSIPPKFLLYLKNLVSADLSHNEFTGALPTLVSPNQTKILELDFSDNKLNGSFPTMSGLKTIRTFNASGNLLSGKLDTALLFNISSLTKLDLSRNRFTGAIPNLTSLTKLEYLDLSYNNFTPGPVPDWIGKLKSLHTLKLQGVSLTGDVPWSVLAGSESLTTLLLDFNDLKGTLDISRILAAPNLSRKIQIISLRNNSISHVAYSGHINDLNVKFNLSGNPYCDLAVNQDDDDLTRCVCQQTCFYTGNIKNNKNVIIIATVVSGFVTVFVSLVSIALFCQSRRERKKLICEANQKFADYEVKPTIYTYSEIRASTGDFHPEMRLGSGHYGAVYKGTFPNGTQVAVKQLFTKSQQTLHDFLNEIVLVAAVKHRNLVKLKGCCIGKHEYLLVHEYVELGDLEQLLFENSHNVNMCWAVRRNICLGVGHGIHYLHSLTQPRIIHRDIKASNILLDKNLEPKIADFGLALLFPVEQSNVLTIHIAGTRGYLAPEYATLGQLSEKVDVYSFGVLILEIVSGRRNIDSKLPEDRVYLLEWAWKLRDGNRLLQLLDPKLTLQVHEEVEVLRILNIAFLCLHISAEKRPTMARVVAMMQGDMDAEISELTQLREESRLDKRFESIVPDFSTLPHNFPSSSSIISLPSSSTILSRDSTMYTNSTPSASSNSVLLGATRSTIDIPGAEKTT</sequence>
<evidence type="ECO:0000256" key="12">
    <source>
        <dbReference type="ARBA" id="ARBA00023136"/>
    </source>
</evidence>
<dbReference type="SUPFAM" id="SSF56112">
    <property type="entry name" value="Protein kinase-like (PK-like)"/>
    <property type="match status" value="1"/>
</dbReference>
<dbReference type="SUPFAM" id="SSF52058">
    <property type="entry name" value="L domain-like"/>
    <property type="match status" value="1"/>
</dbReference>
<accession>A0A7I4A896</accession>
<dbReference type="PROSITE" id="PS51450">
    <property type="entry name" value="LRR"/>
    <property type="match status" value="1"/>
</dbReference>
<evidence type="ECO:0000256" key="9">
    <source>
        <dbReference type="ARBA" id="ARBA00022777"/>
    </source>
</evidence>
<dbReference type="AlphaFoldDB" id="A0A7I4A896"/>
<organism evidence="18 19">
    <name type="scientific">Physcomitrium patens</name>
    <name type="common">Spreading-leaved earth moss</name>
    <name type="synonym">Physcomitrella patens</name>
    <dbReference type="NCBI Taxonomy" id="3218"/>
    <lineage>
        <taxon>Eukaryota</taxon>
        <taxon>Viridiplantae</taxon>
        <taxon>Streptophyta</taxon>
        <taxon>Embryophyta</taxon>
        <taxon>Bryophyta</taxon>
        <taxon>Bryophytina</taxon>
        <taxon>Bryopsida</taxon>
        <taxon>Funariidae</taxon>
        <taxon>Funariales</taxon>
        <taxon>Funariaceae</taxon>
        <taxon>Physcomitrium</taxon>
    </lineage>
</organism>